<gene>
    <name evidence="1" type="ORF">S01H4_28319</name>
</gene>
<dbReference type="GO" id="GO:0003951">
    <property type="term" value="F:NAD+ kinase activity"/>
    <property type="evidence" value="ECO:0007669"/>
    <property type="project" value="InterPro"/>
</dbReference>
<dbReference type="SUPFAM" id="SSF111331">
    <property type="entry name" value="NAD kinase/diacylglycerol kinase-like"/>
    <property type="match status" value="1"/>
</dbReference>
<feature type="non-terminal residue" evidence="1">
    <location>
        <position position="1"/>
    </location>
</feature>
<reference evidence="1" key="1">
    <citation type="journal article" date="2014" name="Front. Microbiol.">
        <title>High frequency of phylogenetically diverse reductive dehalogenase-homologous genes in deep subseafloor sedimentary metagenomes.</title>
        <authorList>
            <person name="Kawai M."/>
            <person name="Futagami T."/>
            <person name="Toyoda A."/>
            <person name="Takaki Y."/>
            <person name="Nishi S."/>
            <person name="Hori S."/>
            <person name="Arai W."/>
            <person name="Tsubouchi T."/>
            <person name="Morono Y."/>
            <person name="Uchiyama I."/>
            <person name="Ito T."/>
            <person name="Fujiyama A."/>
            <person name="Inagaki F."/>
            <person name="Takami H."/>
        </authorList>
    </citation>
    <scope>NUCLEOTIDE SEQUENCE</scope>
    <source>
        <strain evidence="1">Expedition CK06-06</strain>
    </source>
</reference>
<dbReference type="Pfam" id="PF20143">
    <property type="entry name" value="NAD_kinase_C"/>
    <property type="match status" value="1"/>
</dbReference>
<dbReference type="EMBL" id="BART01014051">
    <property type="protein sequence ID" value="GAG84247.1"/>
    <property type="molecule type" value="Genomic_DNA"/>
</dbReference>
<evidence type="ECO:0008006" key="2">
    <source>
        <dbReference type="Google" id="ProtNLM"/>
    </source>
</evidence>
<name>X1BSX7_9ZZZZ</name>
<organism evidence="1">
    <name type="scientific">marine sediment metagenome</name>
    <dbReference type="NCBI Taxonomy" id="412755"/>
    <lineage>
        <taxon>unclassified sequences</taxon>
        <taxon>metagenomes</taxon>
        <taxon>ecological metagenomes</taxon>
    </lineage>
</organism>
<evidence type="ECO:0000313" key="1">
    <source>
        <dbReference type="EMBL" id="GAG84247.1"/>
    </source>
</evidence>
<dbReference type="AlphaFoldDB" id="X1BSX7"/>
<accession>X1BSX7</accession>
<protein>
    <recommendedName>
        <fullName evidence="2">NAD(+) kinase</fullName>
    </recommendedName>
</protein>
<proteinExistence type="predicted"/>
<comment type="caution">
    <text evidence="1">The sequence shown here is derived from an EMBL/GenBank/DDBJ whole genome shotgun (WGS) entry which is preliminary data.</text>
</comment>
<dbReference type="GO" id="GO:0019674">
    <property type="term" value="P:NAD+ metabolic process"/>
    <property type="evidence" value="ECO:0007669"/>
    <property type="project" value="InterPro"/>
</dbReference>
<sequence length="76" mass="8143">FPRDSALLMSYTLVIDNNVLYRGRADGIIVSTSLGSTGYALSSGGPIAFGNPDIVIIVPVNPLNKEHIPLECSKHF</sequence>
<dbReference type="InterPro" id="IPR016064">
    <property type="entry name" value="NAD/diacylglycerol_kinase_sf"/>
</dbReference>
<dbReference type="InterPro" id="IPR017437">
    <property type="entry name" value="ATP-NAD_kinase_PpnK-typ_C"/>
</dbReference>
<dbReference type="Gene3D" id="2.60.200.30">
    <property type="entry name" value="Probable inorganic polyphosphate/atp-NAD kinase, domain 2"/>
    <property type="match status" value="1"/>
</dbReference>